<comment type="caution">
    <text evidence="1">The sequence shown here is derived from an EMBL/GenBank/DDBJ whole genome shotgun (WGS) entry which is preliminary data.</text>
</comment>
<protein>
    <submittedName>
        <fullName evidence="1">Uncharacterized protein</fullName>
    </submittedName>
</protein>
<reference evidence="1" key="1">
    <citation type="submission" date="2020-11" db="EMBL/GenBank/DDBJ databases">
        <authorList>
            <consortium name="DOE Joint Genome Institute"/>
            <person name="Ahrendt S."/>
            <person name="Riley R."/>
            <person name="Andreopoulos W."/>
            <person name="Labutti K."/>
            <person name="Pangilinan J."/>
            <person name="Ruiz-Duenas F.J."/>
            <person name="Barrasa J.M."/>
            <person name="Sanchez-Garcia M."/>
            <person name="Camarero S."/>
            <person name="Miyauchi S."/>
            <person name="Serrano A."/>
            <person name="Linde D."/>
            <person name="Babiker R."/>
            <person name="Drula E."/>
            <person name="Ayuso-Fernandez I."/>
            <person name="Pacheco R."/>
            <person name="Padilla G."/>
            <person name="Ferreira P."/>
            <person name="Barriuso J."/>
            <person name="Kellner H."/>
            <person name="Castanera R."/>
            <person name="Alfaro M."/>
            <person name="Ramirez L."/>
            <person name="Pisabarro A.G."/>
            <person name="Kuo A."/>
            <person name="Tritt A."/>
            <person name="Lipzen A."/>
            <person name="He G."/>
            <person name="Yan M."/>
            <person name="Ng V."/>
            <person name="Cullen D."/>
            <person name="Martin F."/>
            <person name="Rosso M.-N."/>
            <person name="Henrissat B."/>
            <person name="Hibbett D."/>
            <person name="Martinez A.T."/>
            <person name="Grigoriev I.V."/>
        </authorList>
    </citation>
    <scope>NUCLEOTIDE SEQUENCE</scope>
    <source>
        <strain evidence="1">ATCC 90797</strain>
    </source>
</reference>
<dbReference type="Proteomes" id="UP000807025">
    <property type="component" value="Unassembled WGS sequence"/>
</dbReference>
<keyword evidence="2" id="KW-1185">Reference proteome</keyword>
<accession>A0A9P6A454</accession>
<organism evidence="1 2">
    <name type="scientific">Pleurotus eryngii</name>
    <name type="common">Boletus of the steppes</name>
    <dbReference type="NCBI Taxonomy" id="5323"/>
    <lineage>
        <taxon>Eukaryota</taxon>
        <taxon>Fungi</taxon>
        <taxon>Dikarya</taxon>
        <taxon>Basidiomycota</taxon>
        <taxon>Agaricomycotina</taxon>
        <taxon>Agaricomycetes</taxon>
        <taxon>Agaricomycetidae</taxon>
        <taxon>Agaricales</taxon>
        <taxon>Pleurotineae</taxon>
        <taxon>Pleurotaceae</taxon>
        <taxon>Pleurotus</taxon>
    </lineage>
</organism>
<name>A0A9P6A454_PLEER</name>
<gene>
    <name evidence="1" type="ORF">BDN71DRAFT_353526</name>
</gene>
<dbReference type="EMBL" id="MU154536">
    <property type="protein sequence ID" value="KAF9498707.1"/>
    <property type="molecule type" value="Genomic_DNA"/>
</dbReference>
<sequence>MVLRILIWHVFSQRPWPANLHIEIERELTVDVQHPTTNYPSLRAAITWQIIMASNLNINHEHQLDSVNTPQIEDVYKLATDSRPILTNPSLFPRRVWPLDYERDRLLRWVPLIPLSIDRISSRRLIERKGRSISTCTAGINFLISLFAGLSLPEPCCFMPRDHWLCWGESAVVR</sequence>
<evidence type="ECO:0000313" key="2">
    <source>
        <dbReference type="Proteomes" id="UP000807025"/>
    </source>
</evidence>
<proteinExistence type="predicted"/>
<dbReference type="AlphaFoldDB" id="A0A9P6A454"/>
<evidence type="ECO:0000313" key="1">
    <source>
        <dbReference type="EMBL" id="KAF9498707.1"/>
    </source>
</evidence>